<keyword evidence="7" id="KW-0325">Glycoprotein</keyword>
<evidence type="ECO:0000256" key="5">
    <source>
        <dbReference type="ARBA" id="ARBA00022989"/>
    </source>
</evidence>
<keyword evidence="12" id="KW-1185">Reference proteome</keyword>
<keyword evidence="6 10" id="KW-0472">Membrane</keyword>
<dbReference type="KEGG" id="nlo:107221243"/>
<evidence type="ECO:0000256" key="4">
    <source>
        <dbReference type="ARBA" id="ARBA00022737"/>
    </source>
</evidence>
<evidence type="ECO:0000256" key="6">
    <source>
        <dbReference type="ARBA" id="ARBA00023136"/>
    </source>
</evidence>
<comment type="subcellular location">
    <subcellularLocation>
        <location evidence="1">Membrane</location>
        <topology evidence="1">Single-pass type I membrane protein</topology>
    </subcellularLocation>
</comment>
<keyword evidence="5 10" id="KW-1133">Transmembrane helix</keyword>
<dbReference type="Pfam" id="PF00839">
    <property type="entry name" value="Cys_rich_FGFR"/>
    <property type="match status" value="14"/>
</dbReference>
<feature type="repeat" description="Cys-rich GLG1" evidence="8">
    <location>
        <begin position="360"/>
        <end position="419"/>
    </location>
</feature>
<dbReference type="CTD" id="2734"/>
<feature type="repeat" description="Cys-rich GLG1" evidence="8">
    <location>
        <begin position="748"/>
        <end position="808"/>
    </location>
</feature>
<organism evidence="13">
    <name type="scientific">Neodiprion lecontei</name>
    <name type="common">Redheaded pine sawfly</name>
    <dbReference type="NCBI Taxonomy" id="441921"/>
    <lineage>
        <taxon>Eukaryota</taxon>
        <taxon>Metazoa</taxon>
        <taxon>Ecdysozoa</taxon>
        <taxon>Arthropoda</taxon>
        <taxon>Hexapoda</taxon>
        <taxon>Insecta</taxon>
        <taxon>Pterygota</taxon>
        <taxon>Neoptera</taxon>
        <taxon>Endopterygota</taxon>
        <taxon>Hymenoptera</taxon>
        <taxon>Tenthredinoidea</taxon>
        <taxon>Diprionidae</taxon>
        <taxon>Diprioninae</taxon>
        <taxon>Neodiprion</taxon>
    </lineage>
</organism>
<keyword evidence="3 11" id="KW-0732">Signal</keyword>
<feature type="chain" id="PRO_5026828557" evidence="11">
    <location>
        <begin position="27"/>
        <end position="1131"/>
    </location>
</feature>
<accession>A0A6J0BM15</accession>
<feature type="repeat" description="Cys-rich GLG1" evidence="8">
    <location>
        <begin position="993"/>
        <end position="1053"/>
    </location>
</feature>
<feature type="signal peptide" evidence="11">
    <location>
        <begin position="1"/>
        <end position="26"/>
    </location>
</feature>
<evidence type="ECO:0000256" key="2">
    <source>
        <dbReference type="ARBA" id="ARBA00022692"/>
    </source>
</evidence>
<dbReference type="InParanoid" id="A0A6J0BM15"/>
<sequence>MTNKVIRIFFIRFITLSVTAAIGAYANDVSHTEVKTEPQLRWYFVERIHPAESTLNNNRVKRTIEKPFDEVGIKLIDEPDCKQDLHRLCGKMVTNDDDLFVLECVQTFKANEITSLNEKCQHAIWKHIQILIDDKHVKNSVTEVCGQDLDRFGCQVTSQVGTYLACIVDKRDEIVKPQCQEYVQRLEWVAFSDYKIVTHVEKDCSAEIHEFHCGRIQPYQGQTLACLQQYLDKLGPLCKKRILHVSEVQGDNVKLDRQLYMACTQDHINFCPHIRPGSGHVYKCLMQFKTDRAMTKQCQDQLTRREKLIASDYKVSKGLVRACKEDIKTYHCRRSVSEDKDIRLSQILLCLEAAVRNTSKISADCQSEMFDHRKILMEDYRLSPEIVSDCGNDIQNFCNGLEVGGKTIHCLMEHTRSRKKKLRVTPNCQRALEGLIKEVDAGEDWRLDPVLHDACRSVVDVACRDVRAGDSRVISCLMDKLGTTIMTVECEAALVQIQYFVARDFKLDPQLYRACRADANHFCNAKKSWTADGTQTDRERGAYVLPCLYRYADHPQTNMTLKRACLDEIKRVMRQRALTVDLQPEVEEACLNDLSLYCYDKTEKGKEVECLQDNLDSLEQKCKSAVGNLTEEQAEHVELNPVISSACEHIMEKHCEVELRAGRDEGDLMECLIEHKNDPDLRKDYKCRAAVEHFQLLSLKNYRFTYKFKEACRPHVVRWCPTSKIKAQVIQCLSTMVQEDIIQEKSHRIPKECRQQLRAQLYQQRENINFDPVLQKACSADIQKLCSDKTPGNSQILECLASNKQFLSDDCHKKLFNVRKQELRDSSSDFALLNKCHAMLRQYCHEESQSQALTCLKKFKDERTFDDGCKDIVIQRMIEQNTDYRFNPKLQSACSSDIDKHCKNVLKANSADKELQGKVIQCLKNKFRDDKLTDKCEEEMANILREAALNYHLNPLLATMCAQEIQSICGEEENTPGAVEECLKNKFNSGDTQMHEECRMEVAYLIEQAKADINVDPLLQKACSIDVSKFCSDIPQGAGRHILCLQNVLNDEKISLQPDCFKMLSTRIEMFRNAAELTAPKNIEELYSTVIKKSPAKRYFLIVASTVIGVAFITGMFCGKVTRRTMVMKNK</sequence>
<dbReference type="GO" id="GO:0017134">
    <property type="term" value="F:fibroblast growth factor binding"/>
    <property type="evidence" value="ECO:0007669"/>
    <property type="project" value="TreeGrafter"/>
</dbReference>
<evidence type="ECO:0000313" key="12">
    <source>
        <dbReference type="Proteomes" id="UP000829291"/>
    </source>
</evidence>
<gene>
    <name evidence="13" type="primary">LOC107221243</name>
</gene>
<evidence type="ECO:0000256" key="7">
    <source>
        <dbReference type="ARBA" id="ARBA00023180"/>
    </source>
</evidence>
<dbReference type="PANTHER" id="PTHR11884:SF1">
    <property type="entry name" value="GOLGI APPARATUS PROTEIN 1"/>
    <property type="match status" value="1"/>
</dbReference>
<evidence type="ECO:0000256" key="9">
    <source>
        <dbReference type="SAM" id="Coils"/>
    </source>
</evidence>
<dbReference type="AlphaFoldDB" id="A0A6J0BM15"/>
<dbReference type="PANTHER" id="PTHR11884">
    <property type="entry name" value="SELECTIN LIGAND RELATED"/>
    <property type="match status" value="1"/>
</dbReference>
<evidence type="ECO:0000256" key="1">
    <source>
        <dbReference type="ARBA" id="ARBA00004479"/>
    </source>
</evidence>
<dbReference type="FunCoup" id="A0A6J0BM15">
    <property type="interactions" value="2023"/>
</dbReference>
<evidence type="ECO:0000256" key="8">
    <source>
        <dbReference type="PROSITE-ProRule" id="PRU00622"/>
    </source>
</evidence>
<dbReference type="InterPro" id="IPR039728">
    <property type="entry name" value="GLG1"/>
</dbReference>
<dbReference type="OrthoDB" id="2015434at2759"/>
<keyword evidence="2 10" id="KW-0812">Transmembrane</keyword>
<proteinExistence type="predicted"/>
<keyword evidence="4" id="KW-0677">Repeat</keyword>
<keyword evidence="9" id="KW-0175">Coiled coil</keyword>
<feature type="transmembrane region" description="Helical" evidence="10">
    <location>
        <begin position="1099"/>
        <end position="1119"/>
    </location>
</feature>
<feature type="repeat" description="Cys-rich GLG1" evidence="8">
    <location>
        <begin position="864"/>
        <end position="931"/>
    </location>
</feature>
<reference evidence="13" key="1">
    <citation type="submission" date="2025-08" db="UniProtKB">
        <authorList>
            <consortium name="RefSeq"/>
        </authorList>
    </citation>
    <scope>IDENTIFICATION</scope>
    <source>
        <tissue evidence="13">Thorax and Abdomen</tissue>
    </source>
</reference>
<dbReference type="GeneID" id="107221243"/>
<feature type="repeat" description="Cys-rich GLG1" evidence="8">
    <location>
        <begin position="293"/>
        <end position="359"/>
    </location>
</feature>
<dbReference type="PROSITE" id="PS51289">
    <property type="entry name" value="GLG1_C_RICH"/>
    <property type="match status" value="7"/>
</dbReference>
<evidence type="ECO:0000313" key="13">
    <source>
        <dbReference type="RefSeq" id="XP_015515645.1"/>
    </source>
</evidence>
<evidence type="ECO:0000256" key="11">
    <source>
        <dbReference type="SAM" id="SignalP"/>
    </source>
</evidence>
<feature type="repeat" description="Cys-rich GLG1" evidence="8">
    <location>
        <begin position="617"/>
        <end position="680"/>
    </location>
</feature>
<evidence type="ECO:0000256" key="10">
    <source>
        <dbReference type="SAM" id="Phobius"/>
    </source>
</evidence>
<name>A0A6J0BM15_NEOLC</name>
<feature type="repeat" description="Cys-rich GLG1" evidence="8">
    <location>
        <begin position="485"/>
        <end position="556"/>
    </location>
</feature>
<dbReference type="Proteomes" id="UP000829291">
    <property type="component" value="Chromosome 2"/>
</dbReference>
<protein>
    <submittedName>
        <fullName evidence="13">Golgi apparatus protein 1</fullName>
    </submittedName>
</protein>
<dbReference type="InterPro" id="IPR001893">
    <property type="entry name" value="Cys-rich_GLG1_repeat"/>
</dbReference>
<feature type="coiled-coil region" evidence="9">
    <location>
        <begin position="601"/>
        <end position="635"/>
    </location>
</feature>
<dbReference type="RefSeq" id="XP_015515645.1">
    <property type="nucleotide sequence ID" value="XM_015660159.2"/>
</dbReference>
<dbReference type="GO" id="GO:0000139">
    <property type="term" value="C:Golgi membrane"/>
    <property type="evidence" value="ECO:0007669"/>
    <property type="project" value="InterPro"/>
</dbReference>
<dbReference type="InterPro" id="IPR017873">
    <property type="entry name" value="Cys-rich_GLG1_repeat_euk"/>
</dbReference>
<evidence type="ECO:0000256" key="3">
    <source>
        <dbReference type="ARBA" id="ARBA00022729"/>
    </source>
</evidence>